<evidence type="ECO:0000259" key="3">
    <source>
        <dbReference type="Pfam" id="PF01551"/>
    </source>
</evidence>
<dbReference type="EMBL" id="CYSD01000006">
    <property type="protein sequence ID" value="CUH75059.1"/>
    <property type="molecule type" value="Genomic_DNA"/>
</dbReference>
<keyword evidence="4" id="KW-0378">Hydrolase</keyword>
<dbReference type="InterPro" id="IPR050570">
    <property type="entry name" value="Cell_wall_metabolism_enzyme"/>
</dbReference>
<dbReference type="GO" id="GO:0004222">
    <property type="term" value="F:metalloendopeptidase activity"/>
    <property type="evidence" value="ECO:0007669"/>
    <property type="project" value="TreeGrafter"/>
</dbReference>
<dbReference type="Proteomes" id="UP000052022">
    <property type="component" value="Unassembled WGS sequence"/>
</dbReference>
<dbReference type="InterPro" id="IPR023346">
    <property type="entry name" value="Lysozyme-like_dom_sf"/>
</dbReference>
<accession>A0A0P1GLI7</accession>
<comment type="similarity">
    <text evidence="1">Belongs to the virb1 family.</text>
</comment>
<gene>
    <name evidence="4" type="ORF">TRM7557_00203</name>
</gene>
<feature type="domain" description="M23ase beta-sheet core" evidence="3">
    <location>
        <begin position="409"/>
        <end position="505"/>
    </location>
</feature>
<dbReference type="EC" id="3.4.24.75" evidence="4"/>
<sequence length="697" mass="75178">MLWQTGGDHSENISYDGTLIQTDNADRNPPQIPDSAVFLNIRRDPMVINLDQESGQGRRRIVPERSLDAGRAPAGRPLILIDGPLFSADQTLQLTLPSTSSDLAAFQKRRASGLSGQVDQTTAAATVENSITEALAPPASRRQPLYKDDLFHIERPRPLAELLQSAGVDQTEIQRLSRAFARETANLAMGSDRLNALQPGDLVALRIAPARPGAAVLQVSFYDSEQYLFSLSQPAPGRFIASDDPWYSANLLDQAARVLRARGGDSEIRLKDALYTALLRNGLSSDAVGETMMMLSRATDLDRVASEHDSLRLLMSADESLLPSARLLFISLDQANQRFRCYVIPEDRPRSDRQAGADTQAGAFRCFDPDAIASGGGGGHGSGFHIPVQGIKSRGFGARVESGRKTKRQHNGINWAAPIGTPVRATAAGTVAKLEQSDTYGNVISLSHDGGVESRYAHLDQFSEGLNEGDTVKAGQLIGRVGATGQSNGPQLYFEIRLAGVPVDPLSFINGTGSGAVEALVNRIIQVESAGNARAKNSRSSATGLGQFISSTWIRMMKTYRPDLAETLSREDLLELRFDPDLSRAMVTNLARENEAVLRSAGLGISPGRLYLAHFLGAHGAVKALRADPEATVLDTMGADVVRANPFLTGWTNAQMAAWADRKLSRVSKSATAPVPPPVPSHVKGYRDRMDQFLDAL</sequence>
<dbReference type="Gene3D" id="2.70.70.10">
    <property type="entry name" value="Glucose Permease (Domain IIA)"/>
    <property type="match status" value="1"/>
</dbReference>
<dbReference type="CDD" id="cd12797">
    <property type="entry name" value="M23_peptidase"/>
    <property type="match status" value="1"/>
</dbReference>
<proteinExistence type="inferred from homology"/>
<dbReference type="InterPro" id="IPR016047">
    <property type="entry name" value="M23ase_b-sheet_dom"/>
</dbReference>
<dbReference type="Pfam" id="PF01464">
    <property type="entry name" value="SLT"/>
    <property type="match status" value="1"/>
</dbReference>
<dbReference type="SUPFAM" id="SSF53955">
    <property type="entry name" value="Lysozyme-like"/>
    <property type="match status" value="1"/>
</dbReference>
<dbReference type="InterPro" id="IPR011055">
    <property type="entry name" value="Dup_hybrid_motif"/>
</dbReference>
<evidence type="ECO:0000313" key="5">
    <source>
        <dbReference type="Proteomes" id="UP000052022"/>
    </source>
</evidence>
<dbReference type="SUPFAM" id="SSF51261">
    <property type="entry name" value="Duplicated hybrid motif"/>
    <property type="match status" value="1"/>
</dbReference>
<dbReference type="STRING" id="928856.SAMN04488049_12910"/>
<dbReference type="CDD" id="cd00442">
    <property type="entry name" value="Lyz-like"/>
    <property type="match status" value="1"/>
</dbReference>
<evidence type="ECO:0000259" key="2">
    <source>
        <dbReference type="Pfam" id="PF01464"/>
    </source>
</evidence>
<feature type="domain" description="Transglycosylase SLT" evidence="2">
    <location>
        <begin position="515"/>
        <end position="568"/>
    </location>
</feature>
<evidence type="ECO:0000256" key="1">
    <source>
        <dbReference type="ARBA" id="ARBA00009387"/>
    </source>
</evidence>
<dbReference type="Pfam" id="PF01551">
    <property type="entry name" value="Peptidase_M23"/>
    <property type="match status" value="1"/>
</dbReference>
<keyword evidence="5" id="KW-1185">Reference proteome</keyword>
<protein>
    <submittedName>
        <fullName evidence="4">Glycyl-glycine endopeptidase ALE-1</fullName>
        <ecNumber evidence="4">3.4.24.75</ecNumber>
    </submittedName>
</protein>
<reference evidence="4 5" key="1">
    <citation type="submission" date="2015-09" db="EMBL/GenBank/DDBJ databases">
        <authorList>
            <consortium name="Swine Surveillance"/>
        </authorList>
    </citation>
    <scope>NUCLEOTIDE SEQUENCE [LARGE SCALE GENOMIC DNA]</scope>
    <source>
        <strain evidence="4 5">CECT 7557</strain>
    </source>
</reference>
<dbReference type="PANTHER" id="PTHR21666">
    <property type="entry name" value="PEPTIDASE-RELATED"/>
    <property type="match status" value="1"/>
</dbReference>
<name>A0A0P1GLI7_9RHOB</name>
<organism evidence="4 5">
    <name type="scientific">Tritonibacter multivorans</name>
    <dbReference type="NCBI Taxonomy" id="928856"/>
    <lineage>
        <taxon>Bacteria</taxon>
        <taxon>Pseudomonadati</taxon>
        <taxon>Pseudomonadota</taxon>
        <taxon>Alphaproteobacteria</taxon>
        <taxon>Rhodobacterales</taxon>
        <taxon>Paracoccaceae</taxon>
        <taxon>Tritonibacter</taxon>
    </lineage>
</organism>
<evidence type="ECO:0000313" key="4">
    <source>
        <dbReference type="EMBL" id="CUH75059.1"/>
    </source>
</evidence>
<dbReference type="Gene3D" id="1.10.530.10">
    <property type="match status" value="1"/>
</dbReference>
<dbReference type="PANTHER" id="PTHR21666:SF270">
    <property type="entry name" value="MUREIN HYDROLASE ACTIVATOR ENVC"/>
    <property type="match status" value="1"/>
</dbReference>
<dbReference type="AlphaFoldDB" id="A0A0P1GLI7"/>
<dbReference type="InterPro" id="IPR008258">
    <property type="entry name" value="Transglycosylase_SLT_dom_1"/>
</dbReference>